<proteinExistence type="predicted"/>
<protein>
    <submittedName>
        <fullName evidence="1">Uncharacterized protein</fullName>
    </submittedName>
</protein>
<dbReference type="Proteomes" id="UP000593562">
    <property type="component" value="Unassembled WGS sequence"/>
</dbReference>
<evidence type="ECO:0000313" key="2">
    <source>
        <dbReference type="Proteomes" id="UP000593562"/>
    </source>
</evidence>
<dbReference type="PANTHER" id="PTHR37263:SF2">
    <property type="entry name" value="EXPRESSED PROTEIN"/>
    <property type="match status" value="1"/>
</dbReference>
<accession>A0A7J7C5V9</accession>
<dbReference type="InParanoid" id="A0A7J7C5V9"/>
<dbReference type="AlphaFoldDB" id="A0A7J7C5V9"/>
<keyword evidence="2" id="KW-1185">Reference proteome</keyword>
<name>A0A7J7C5V9_TRIWF</name>
<reference evidence="1 2" key="1">
    <citation type="journal article" date="2020" name="Nat. Commun.">
        <title>Genome of Tripterygium wilfordii and identification of cytochrome P450 involved in triptolide biosynthesis.</title>
        <authorList>
            <person name="Tu L."/>
            <person name="Su P."/>
            <person name="Zhang Z."/>
            <person name="Gao L."/>
            <person name="Wang J."/>
            <person name="Hu T."/>
            <person name="Zhou J."/>
            <person name="Zhang Y."/>
            <person name="Zhao Y."/>
            <person name="Liu Y."/>
            <person name="Song Y."/>
            <person name="Tong Y."/>
            <person name="Lu Y."/>
            <person name="Yang J."/>
            <person name="Xu C."/>
            <person name="Jia M."/>
            <person name="Peters R.J."/>
            <person name="Huang L."/>
            <person name="Gao W."/>
        </authorList>
    </citation>
    <scope>NUCLEOTIDE SEQUENCE [LARGE SCALE GENOMIC DNA]</scope>
    <source>
        <strain evidence="2">cv. XIE 37</strain>
        <tissue evidence="1">Leaf</tissue>
    </source>
</reference>
<dbReference type="FunCoup" id="A0A7J7C5V9">
    <property type="interactions" value="71"/>
</dbReference>
<organism evidence="1 2">
    <name type="scientific">Tripterygium wilfordii</name>
    <name type="common">Thunder God vine</name>
    <dbReference type="NCBI Taxonomy" id="458696"/>
    <lineage>
        <taxon>Eukaryota</taxon>
        <taxon>Viridiplantae</taxon>
        <taxon>Streptophyta</taxon>
        <taxon>Embryophyta</taxon>
        <taxon>Tracheophyta</taxon>
        <taxon>Spermatophyta</taxon>
        <taxon>Magnoliopsida</taxon>
        <taxon>eudicotyledons</taxon>
        <taxon>Gunneridae</taxon>
        <taxon>Pentapetalae</taxon>
        <taxon>rosids</taxon>
        <taxon>fabids</taxon>
        <taxon>Celastrales</taxon>
        <taxon>Celastraceae</taxon>
        <taxon>Tripterygium</taxon>
    </lineage>
</organism>
<sequence length="98" mass="11045">MHLWPSVRLRDSFKIAYLKKLEWNLQRMNLEKQSQSPRNQQRLLDNEANGVVDGEVPVAATSKAPSVTAADICRGIFMVLSCCYCCFCCGACIDEEDN</sequence>
<gene>
    <name evidence="1" type="ORF">HS088_TW21G01668</name>
</gene>
<evidence type="ECO:0000313" key="1">
    <source>
        <dbReference type="EMBL" id="KAF5729501.1"/>
    </source>
</evidence>
<dbReference type="EMBL" id="JAAARO010000021">
    <property type="protein sequence ID" value="KAF5729501.1"/>
    <property type="molecule type" value="Genomic_DNA"/>
</dbReference>
<comment type="caution">
    <text evidence="1">The sequence shown here is derived from an EMBL/GenBank/DDBJ whole genome shotgun (WGS) entry which is preliminary data.</text>
</comment>
<dbReference type="PANTHER" id="PTHR37263">
    <property type="entry name" value="EXPRESSED PROTEIN"/>
    <property type="match status" value="1"/>
</dbReference>